<dbReference type="EMBL" id="CP006721">
    <property type="protein sequence ID" value="AGX44487.1"/>
    <property type="molecule type" value="Genomic_DNA"/>
</dbReference>
<keyword evidence="3" id="KW-1185">Reference proteome</keyword>
<dbReference type="HOGENOM" id="CLU_168914_0_0_9"/>
<dbReference type="PATRIC" id="fig|1345695.10.peg.3031"/>
<keyword evidence="1" id="KW-1133">Transmembrane helix</keyword>
<reference evidence="2 3" key="1">
    <citation type="journal article" date="2013" name="Genome Announc.">
        <title>Complete Genome Sequence of the Solvent Producer Clostridium saccharobutylicum NCP262 (DSM 13864).</title>
        <authorList>
            <person name="Poehlein A."/>
            <person name="Hartwich K."/>
            <person name="Krabben P."/>
            <person name="Ehrenreich A."/>
            <person name="Liebl W."/>
            <person name="Durre P."/>
            <person name="Gottschalk G."/>
            <person name="Daniel R."/>
        </authorList>
    </citation>
    <scope>NUCLEOTIDE SEQUENCE [LARGE SCALE GENOMIC DNA]</scope>
    <source>
        <strain evidence="2">DSM 13864</strain>
    </source>
</reference>
<feature type="transmembrane region" description="Helical" evidence="1">
    <location>
        <begin position="33"/>
        <end position="61"/>
    </location>
</feature>
<protein>
    <recommendedName>
        <fullName evidence="4">DUF4190 domain-containing protein</fullName>
    </recommendedName>
</protein>
<dbReference type="AlphaFoldDB" id="U5MYE7"/>
<gene>
    <name evidence="2" type="ORF">CLSA_c35260</name>
</gene>
<organism evidence="2 3">
    <name type="scientific">Clostridium saccharobutylicum DSM 13864</name>
    <dbReference type="NCBI Taxonomy" id="1345695"/>
    <lineage>
        <taxon>Bacteria</taxon>
        <taxon>Bacillati</taxon>
        <taxon>Bacillota</taxon>
        <taxon>Clostridia</taxon>
        <taxon>Eubacteriales</taxon>
        <taxon>Clostridiaceae</taxon>
        <taxon>Clostridium</taxon>
    </lineage>
</organism>
<keyword evidence="1" id="KW-0812">Transmembrane</keyword>
<dbReference type="Proteomes" id="UP000017118">
    <property type="component" value="Chromosome"/>
</dbReference>
<dbReference type="RefSeq" id="WP_022747788.1">
    <property type="nucleotide sequence ID" value="NC_022571.1"/>
</dbReference>
<accession>U5MYE7</accession>
<proteinExistence type="predicted"/>
<sequence>MDGDNKDVNIEHKKAVVTNQLAKKNNGTSISSLVWGIISLGLCWAFIISIITGIVGIIYGIISIAKKRDGFNIAFAGILASLIGLLISFFLSALSIAALLLK</sequence>
<evidence type="ECO:0008006" key="4">
    <source>
        <dbReference type="Google" id="ProtNLM"/>
    </source>
</evidence>
<dbReference type="eggNOG" id="ENOG5033A46">
    <property type="taxonomic scope" value="Bacteria"/>
</dbReference>
<dbReference type="GeneID" id="55475853"/>
<evidence type="ECO:0000313" key="3">
    <source>
        <dbReference type="Proteomes" id="UP000017118"/>
    </source>
</evidence>
<evidence type="ECO:0000256" key="1">
    <source>
        <dbReference type="SAM" id="Phobius"/>
    </source>
</evidence>
<keyword evidence="1" id="KW-0472">Membrane</keyword>
<name>U5MYE7_CLOSA</name>
<dbReference type="KEGG" id="csb:CLSA_c35260"/>
<evidence type="ECO:0000313" key="2">
    <source>
        <dbReference type="EMBL" id="AGX44487.1"/>
    </source>
</evidence>
<dbReference type="OrthoDB" id="1937841at2"/>
<feature type="transmembrane region" description="Helical" evidence="1">
    <location>
        <begin position="73"/>
        <end position="101"/>
    </location>
</feature>